<name>A0A2T7PX82_POMCA</name>
<comment type="caution">
    <text evidence="1">The sequence shown here is derived from an EMBL/GenBank/DDBJ whole genome shotgun (WGS) entry which is preliminary data.</text>
</comment>
<protein>
    <recommendedName>
        <fullName evidence="3">Disintegrin domain-containing protein</fullName>
    </recommendedName>
</protein>
<dbReference type="OrthoDB" id="5951731at2759"/>
<dbReference type="EMBL" id="PZQS01000001">
    <property type="protein sequence ID" value="PVD38019.1"/>
    <property type="molecule type" value="Genomic_DNA"/>
</dbReference>
<keyword evidence="2" id="KW-1185">Reference proteome</keyword>
<sequence>MSGVSADCPSAVPKENGSVCIGEGQCISGTCITKDCNELGKKEKKLYRACICDRNVIDACKRCCQEEFGNKTYGECLPRKTPLGFRERCYKGVCNETD</sequence>
<dbReference type="AlphaFoldDB" id="A0A2T7PX82"/>
<evidence type="ECO:0000313" key="1">
    <source>
        <dbReference type="EMBL" id="PVD38019.1"/>
    </source>
</evidence>
<evidence type="ECO:0008006" key="3">
    <source>
        <dbReference type="Google" id="ProtNLM"/>
    </source>
</evidence>
<organism evidence="1 2">
    <name type="scientific">Pomacea canaliculata</name>
    <name type="common">Golden apple snail</name>
    <dbReference type="NCBI Taxonomy" id="400727"/>
    <lineage>
        <taxon>Eukaryota</taxon>
        <taxon>Metazoa</taxon>
        <taxon>Spiralia</taxon>
        <taxon>Lophotrochozoa</taxon>
        <taxon>Mollusca</taxon>
        <taxon>Gastropoda</taxon>
        <taxon>Caenogastropoda</taxon>
        <taxon>Architaenioglossa</taxon>
        <taxon>Ampullarioidea</taxon>
        <taxon>Ampullariidae</taxon>
        <taxon>Pomacea</taxon>
    </lineage>
</organism>
<reference evidence="1 2" key="1">
    <citation type="submission" date="2018-04" db="EMBL/GenBank/DDBJ databases">
        <title>The genome of golden apple snail Pomacea canaliculata provides insight into stress tolerance and invasive adaptation.</title>
        <authorList>
            <person name="Liu C."/>
            <person name="Liu B."/>
            <person name="Ren Y."/>
            <person name="Zhang Y."/>
            <person name="Wang H."/>
            <person name="Li S."/>
            <person name="Jiang F."/>
            <person name="Yin L."/>
            <person name="Zhang G."/>
            <person name="Qian W."/>
            <person name="Fan W."/>
        </authorList>
    </citation>
    <scope>NUCLEOTIDE SEQUENCE [LARGE SCALE GENOMIC DNA]</scope>
    <source>
        <strain evidence="1">SZHN2017</strain>
        <tissue evidence="1">Muscle</tissue>
    </source>
</reference>
<dbReference type="Proteomes" id="UP000245119">
    <property type="component" value="Linkage Group LG1"/>
</dbReference>
<proteinExistence type="predicted"/>
<accession>A0A2T7PX82</accession>
<gene>
    <name evidence="1" type="ORF">C0Q70_00624</name>
</gene>
<evidence type="ECO:0000313" key="2">
    <source>
        <dbReference type="Proteomes" id="UP000245119"/>
    </source>
</evidence>